<dbReference type="KEGG" id="cdet:87939462"/>
<accession>A0AAX4I3U7</accession>
<protein>
    <submittedName>
        <fullName evidence="2">Uncharacterized protein</fullName>
    </submittedName>
</protein>
<dbReference type="RefSeq" id="XP_062775169.1">
    <property type="nucleotide sequence ID" value="XM_062919118.1"/>
</dbReference>
<gene>
    <name evidence="2" type="ORF">CDEST_02959</name>
</gene>
<sequence>MDENGPSSGRTISEAPDRHNDMPRDLKTLRRRRAISADSDDNEEDEGHNERPHQRGLIGETPEHRRRRRRRLEAELQSDGVFGLLFCLSSLVYCF</sequence>
<dbReference type="EMBL" id="CP137306">
    <property type="protein sequence ID" value="WQF77945.1"/>
    <property type="molecule type" value="Genomic_DNA"/>
</dbReference>
<feature type="compositionally biased region" description="Acidic residues" evidence="1">
    <location>
        <begin position="38"/>
        <end position="47"/>
    </location>
</feature>
<reference evidence="3" key="1">
    <citation type="journal article" date="2023" name="bioRxiv">
        <title>Complete genome of the Medicago anthracnose fungus, Colletotrichum destructivum, reveals a mini-chromosome-like region within a core chromosome.</title>
        <authorList>
            <person name="Lapalu N."/>
            <person name="Simon A."/>
            <person name="Lu A."/>
            <person name="Plaumann P.-L."/>
            <person name="Amselem J."/>
            <person name="Pigne S."/>
            <person name="Auger A."/>
            <person name="Koch C."/>
            <person name="Dallery J.-F."/>
            <person name="O'Connell R.J."/>
        </authorList>
    </citation>
    <scope>NUCLEOTIDE SEQUENCE [LARGE SCALE GENOMIC DNA]</scope>
    <source>
        <strain evidence="3">CBS 520.97</strain>
    </source>
</reference>
<proteinExistence type="predicted"/>
<dbReference type="AlphaFoldDB" id="A0AAX4I3U7"/>
<organism evidence="2 3">
    <name type="scientific">Colletotrichum destructivum</name>
    <dbReference type="NCBI Taxonomy" id="34406"/>
    <lineage>
        <taxon>Eukaryota</taxon>
        <taxon>Fungi</taxon>
        <taxon>Dikarya</taxon>
        <taxon>Ascomycota</taxon>
        <taxon>Pezizomycotina</taxon>
        <taxon>Sordariomycetes</taxon>
        <taxon>Hypocreomycetidae</taxon>
        <taxon>Glomerellales</taxon>
        <taxon>Glomerellaceae</taxon>
        <taxon>Colletotrichum</taxon>
        <taxon>Colletotrichum destructivum species complex</taxon>
    </lineage>
</organism>
<evidence type="ECO:0000313" key="2">
    <source>
        <dbReference type="EMBL" id="WQF77945.1"/>
    </source>
</evidence>
<evidence type="ECO:0000256" key="1">
    <source>
        <dbReference type="SAM" id="MobiDB-lite"/>
    </source>
</evidence>
<keyword evidence="3" id="KW-1185">Reference proteome</keyword>
<evidence type="ECO:0000313" key="3">
    <source>
        <dbReference type="Proteomes" id="UP001322277"/>
    </source>
</evidence>
<feature type="compositionally biased region" description="Basic and acidic residues" evidence="1">
    <location>
        <begin position="15"/>
        <end position="28"/>
    </location>
</feature>
<feature type="region of interest" description="Disordered" evidence="1">
    <location>
        <begin position="1"/>
        <end position="67"/>
    </location>
</feature>
<feature type="compositionally biased region" description="Polar residues" evidence="1">
    <location>
        <begin position="1"/>
        <end position="11"/>
    </location>
</feature>
<dbReference type="Proteomes" id="UP001322277">
    <property type="component" value="Chromosome 2"/>
</dbReference>
<dbReference type="GeneID" id="87939462"/>
<name>A0AAX4I3U7_9PEZI</name>